<sequence length="375" mass="42931">MTTLLFFESASFGVSKKSLDNKFISFPEVSQNQASMDNCMIVALQNEVRDRLEKEVGLNAVLLSLSDEPRFSRGLYEGKTESLFINDSVSFHHFTDETGKITRRVLVYYPMTFSRRGELLKYRFLRKVESAMTEEGEKYNMEIVDLRHFQKESKFLEGRGALNFSHNGEFVYMALSGRSNEEVLDVLCAPENLNIPKENRFVFEIVLPRRAKNEAVHATGEDTVCYTSLGGWCGKGICAWGLEFIRFQTEEEQEAFYDHLEKNYTKIINLEEDELRAFCGNAFEVAVRKDDHERRVLCISDAAYKALRHFKLQILKDWYGSENILVFYADVLERRGGRSIGSLFSSPVIHGGILPVPGELGFHEVAKLHVKDTGH</sequence>
<dbReference type="Pfam" id="PF19420">
    <property type="entry name" value="DDAH_eukar"/>
    <property type="match status" value="1"/>
</dbReference>
<evidence type="ECO:0000313" key="1">
    <source>
        <dbReference type="EMBL" id="CCC47433.1"/>
    </source>
</evidence>
<protein>
    <recommendedName>
        <fullName evidence="2">Amidinotransferase</fullName>
    </recommendedName>
</protein>
<proteinExistence type="predicted"/>
<dbReference type="PANTHER" id="PTHR43224:SF1">
    <property type="entry name" value="AMIDINOTRANSFERASE"/>
    <property type="match status" value="1"/>
</dbReference>
<dbReference type="VEuPathDB" id="TriTrypDB:TvY486_0400980"/>
<name>G0TU00_TRYVY</name>
<organism evidence="1">
    <name type="scientific">Trypanosoma vivax (strain Y486)</name>
    <dbReference type="NCBI Taxonomy" id="1055687"/>
    <lineage>
        <taxon>Eukaryota</taxon>
        <taxon>Discoba</taxon>
        <taxon>Euglenozoa</taxon>
        <taxon>Kinetoplastea</taxon>
        <taxon>Metakinetoplastina</taxon>
        <taxon>Trypanosomatida</taxon>
        <taxon>Trypanosomatidae</taxon>
        <taxon>Trypanosoma</taxon>
        <taxon>Duttonella</taxon>
    </lineage>
</organism>
<dbReference type="PANTHER" id="PTHR43224">
    <property type="entry name" value="AMIDINOTRANSFERASE"/>
    <property type="match status" value="1"/>
</dbReference>
<evidence type="ECO:0008006" key="2">
    <source>
        <dbReference type="Google" id="ProtNLM"/>
    </source>
</evidence>
<dbReference type="InterPro" id="IPR014541">
    <property type="entry name" value="Amdntrnsf_FN0238"/>
</dbReference>
<dbReference type="AlphaFoldDB" id="G0TU00"/>
<accession>G0TU00</accession>
<dbReference type="EMBL" id="HE573020">
    <property type="protein sequence ID" value="CCC47433.1"/>
    <property type="molecule type" value="Genomic_DNA"/>
</dbReference>
<gene>
    <name evidence="1" type="ORF">TVY486_0400980</name>
</gene>
<dbReference type="SUPFAM" id="SSF55909">
    <property type="entry name" value="Pentein"/>
    <property type="match status" value="1"/>
</dbReference>
<dbReference type="Gene3D" id="3.75.10.10">
    <property type="entry name" value="L-arginine/glycine Amidinotransferase, Chain A"/>
    <property type="match status" value="1"/>
</dbReference>
<reference evidence="1" key="1">
    <citation type="journal article" date="2012" name="Proc. Natl. Acad. Sci. U.S.A.">
        <title>Antigenic diversity is generated by distinct evolutionary mechanisms in African trypanosome species.</title>
        <authorList>
            <person name="Jackson A.P."/>
            <person name="Berry A."/>
            <person name="Aslett M."/>
            <person name="Allison H.C."/>
            <person name="Burton P."/>
            <person name="Vavrova-Anderson J."/>
            <person name="Brown R."/>
            <person name="Browne H."/>
            <person name="Corton N."/>
            <person name="Hauser H."/>
            <person name="Gamble J."/>
            <person name="Gilderthorp R."/>
            <person name="Marcello L."/>
            <person name="McQuillan J."/>
            <person name="Otto T.D."/>
            <person name="Quail M.A."/>
            <person name="Sanders M.J."/>
            <person name="van Tonder A."/>
            <person name="Ginger M.L."/>
            <person name="Field M.C."/>
            <person name="Barry J.D."/>
            <person name="Hertz-Fowler C."/>
            <person name="Berriman M."/>
        </authorList>
    </citation>
    <scope>NUCLEOTIDE SEQUENCE</scope>
    <source>
        <strain evidence="1">Y486</strain>
    </source>
</reference>